<keyword evidence="2" id="KW-1185">Reference proteome</keyword>
<accession>A0ABW9VFV9</accession>
<evidence type="ECO:0000313" key="2">
    <source>
        <dbReference type="Proteomes" id="UP000449678"/>
    </source>
</evidence>
<evidence type="ECO:0000313" key="1">
    <source>
        <dbReference type="EMBL" id="MYM37627.1"/>
    </source>
</evidence>
<comment type="caution">
    <text evidence="1">The sequence shown here is derived from an EMBL/GenBank/DDBJ whole genome shotgun (WGS) entry which is preliminary data.</text>
</comment>
<gene>
    <name evidence="1" type="ORF">GTP38_25200</name>
</gene>
<reference evidence="1 2" key="1">
    <citation type="submission" date="2019-12" db="EMBL/GenBank/DDBJ databases">
        <title>Novel species isolated from a subtropical stream in China.</title>
        <authorList>
            <person name="Lu H."/>
        </authorList>
    </citation>
    <scope>NUCLEOTIDE SEQUENCE [LARGE SCALE GENOMIC DNA]</scope>
    <source>
        <strain evidence="1 2">FT94W</strain>
    </source>
</reference>
<name>A0ABW9VFV9_9BURK</name>
<organism evidence="1 2">
    <name type="scientific">Duganella lactea</name>
    <dbReference type="NCBI Taxonomy" id="2692173"/>
    <lineage>
        <taxon>Bacteria</taxon>
        <taxon>Pseudomonadati</taxon>
        <taxon>Pseudomonadota</taxon>
        <taxon>Betaproteobacteria</taxon>
        <taxon>Burkholderiales</taxon>
        <taxon>Oxalobacteraceae</taxon>
        <taxon>Telluria group</taxon>
        <taxon>Duganella</taxon>
    </lineage>
</organism>
<proteinExistence type="predicted"/>
<dbReference type="EMBL" id="WWCO01000042">
    <property type="protein sequence ID" value="MYM37627.1"/>
    <property type="molecule type" value="Genomic_DNA"/>
</dbReference>
<dbReference type="Proteomes" id="UP000449678">
    <property type="component" value="Unassembled WGS sequence"/>
</dbReference>
<dbReference type="RefSeq" id="WP_160992937.1">
    <property type="nucleotide sequence ID" value="NZ_WWCO01000042.1"/>
</dbReference>
<sequence length="204" mass="20651">MSLEVSDPNVTASSNLLGTLNATLDLAVGPLATVGIKVTPSSAGATFTLQAQASRDGGSTWDAVALLADGPGATSAPVTSVTAAGRWKWNPAGYSNFRLINTVAASAGSVSAILVATAASELTRSVAVGEQADASAAWYSAPGSLLSRLSLLTATIVGAGSHTYGYTSGRLTTDTWTLFGTVRTKTYGYDTNGLLVSESDWSPA</sequence>
<evidence type="ECO:0008006" key="3">
    <source>
        <dbReference type="Google" id="ProtNLM"/>
    </source>
</evidence>
<protein>
    <recommendedName>
        <fullName evidence="3">RHS repeat protein</fullName>
    </recommendedName>
</protein>